<dbReference type="Proteomes" id="UP000789342">
    <property type="component" value="Unassembled WGS sequence"/>
</dbReference>
<feature type="compositionally biased region" description="Low complexity" evidence="1">
    <location>
        <begin position="90"/>
        <end position="101"/>
    </location>
</feature>
<dbReference type="InterPro" id="IPR038185">
    <property type="entry name" value="MyTH4_dom_sf"/>
</dbReference>
<reference evidence="2" key="1">
    <citation type="submission" date="2021-06" db="EMBL/GenBank/DDBJ databases">
        <authorList>
            <person name="Kallberg Y."/>
            <person name="Tangrot J."/>
            <person name="Rosling A."/>
        </authorList>
    </citation>
    <scope>NUCLEOTIDE SEQUENCE</scope>
    <source>
        <strain evidence="2">CL551</strain>
    </source>
</reference>
<dbReference type="Gene3D" id="1.25.40.530">
    <property type="entry name" value="MyTH4 domain"/>
    <property type="match status" value="1"/>
</dbReference>
<organism evidence="2 3">
    <name type="scientific">Acaulospora morrowiae</name>
    <dbReference type="NCBI Taxonomy" id="94023"/>
    <lineage>
        <taxon>Eukaryota</taxon>
        <taxon>Fungi</taxon>
        <taxon>Fungi incertae sedis</taxon>
        <taxon>Mucoromycota</taxon>
        <taxon>Glomeromycotina</taxon>
        <taxon>Glomeromycetes</taxon>
        <taxon>Diversisporales</taxon>
        <taxon>Acaulosporaceae</taxon>
        <taxon>Acaulospora</taxon>
    </lineage>
</organism>
<dbReference type="PANTHER" id="PTHR45876:SF8">
    <property type="entry name" value="FI04035P"/>
    <property type="match status" value="1"/>
</dbReference>
<dbReference type="AlphaFoldDB" id="A0A9N9JCK4"/>
<keyword evidence="3" id="KW-1185">Reference proteome</keyword>
<feature type="non-terminal residue" evidence="2">
    <location>
        <position position="236"/>
    </location>
</feature>
<evidence type="ECO:0000256" key="1">
    <source>
        <dbReference type="SAM" id="MobiDB-lite"/>
    </source>
</evidence>
<gene>
    <name evidence="2" type="ORF">AMORRO_LOCUS16796</name>
</gene>
<feature type="region of interest" description="Disordered" evidence="1">
    <location>
        <begin position="38"/>
        <end position="129"/>
    </location>
</feature>
<name>A0A9N9JCK4_9GLOM</name>
<evidence type="ECO:0000313" key="3">
    <source>
        <dbReference type="Proteomes" id="UP000789342"/>
    </source>
</evidence>
<dbReference type="EMBL" id="CAJVPV010048450">
    <property type="protein sequence ID" value="CAG8774357.1"/>
    <property type="molecule type" value="Genomic_DNA"/>
</dbReference>
<protein>
    <submittedName>
        <fullName evidence="2">13121_t:CDS:1</fullName>
    </submittedName>
</protein>
<evidence type="ECO:0000313" key="2">
    <source>
        <dbReference type="EMBL" id="CAG8774357.1"/>
    </source>
</evidence>
<dbReference type="GO" id="GO:0005096">
    <property type="term" value="F:GTPase activator activity"/>
    <property type="evidence" value="ECO:0007669"/>
    <property type="project" value="TreeGrafter"/>
</dbReference>
<dbReference type="OrthoDB" id="437889at2759"/>
<dbReference type="PANTHER" id="PTHR45876">
    <property type="entry name" value="FI04035P"/>
    <property type="match status" value="1"/>
</dbReference>
<proteinExistence type="predicted"/>
<comment type="caution">
    <text evidence="2">The sequence shown here is derived from an EMBL/GenBank/DDBJ whole genome shotgun (WGS) entry which is preliminary data.</text>
</comment>
<dbReference type="GO" id="GO:0005737">
    <property type="term" value="C:cytoplasm"/>
    <property type="evidence" value="ECO:0007669"/>
    <property type="project" value="TreeGrafter"/>
</dbReference>
<feature type="non-terminal residue" evidence="2">
    <location>
        <position position="1"/>
    </location>
</feature>
<accession>A0A9N9JCK4</accession>
<sequence length="236" mass="26246">IQLMNAAMEAKFANMVKPDLSPGMLSTRSAFTRSIENSDIIKSSPSSSPSFPEQDINISTSTHVPGTRDKDSPSIGSEQSKDSDTGVAESLSSKSSDNSLNECNGGPAVNFGEETVETPNQYSDLGRRKSSYQLHTRKLSTGEVKIMPQELQQSIAQFSIDGFARKYFNTHKRGIFRRKVPVEKMLLHQKESLKRPLMILNPTIQKDATKCFKTIQRIMGDRHRGRGPVNVLEDIQ</sequence>